<gene>
    <name evidence="2" type="ORF">P5G49_10430</name>
</gene>
<evidence type="ECO:0000256" key="1">
    <source>
        <dbReference type="SAM" id="Coils"/>
    </source>
</evidence>
<keyword evidence="3" id="KW-1185">Reference proteome</keyword>
<dbReference type="EMBL" id="JAROCC010000007">
    <property type="protein sequence ID" value="MDN4607886.1"/>
    <property type="molecule type" value="Genomic_DNA"/>
</dbReference>
<evidence type="ECO:0000313" key="2">
    <source>
        <dbReference type="EMBL" id="MDN4607886.1"/>
    </source>
</evidence>
<comment type="caution">
    <text evidence="2">The sequence shown here is derived from an EMBL/GenBank/DDBJ whole genome shotgun (WGS) entry which is preliminary data.</text>
</comment>
<organism evidence="2 3">
    <name type="scientific">Sporosarcina highlanderae</name>
    <dbReference type="NCBI Taxonomy" id="3035916"/>
    <lineage>
        <taxon>Bacteria</taxon>
        <taxon>Bacillati</taxon>
        <taxon>Bacillota</taxon>
        <taxon>Bacilli</taxon>
        <taxon>Bacillales</taxon>
        <taxon>Caryophanaceae</taxon>
        <taxon>Sporosarcina</taxon>
    </lineage>
</organism>
<evidence type="ECO:0000313" key="3">
    <source>
        <dbReference type="Proteomes" id="UP001175097"/>
    </source>
</evidence>
<dbReference type="Proteomes" id="UP001175097">
    <property type="component" value="Unassembled WGS sequence"/>
</dbReference>
<feature type="coiled-coil region" evidence="1">
    <location>
        <begin position="96"/>
        <end position="169"/>
    </location>
</feature>
<sequence>MGLFFNRKNDLKIYEGDTTNDRNQSVYRSDTVTTALEEQRKAFEIMNEEYAELAKQLQKQKKIQSDRWKTTGIRFDEILENQSQHHHFELEAMQTLAHHDKQNKELQNVLEKKKKMNEEIVQQINQLSQSNSEIAERLEKFDADQELLLKKMDEQIERQQQFSVSLEEQKITQSEIVDRIDRQEGLVDKLMRQMDFLKSVLFERTHFIAEKIDKSFSYISERKAGSK</sequence>
<accession>A0ABT8JRV4</accession>
<keyword evidence="1" id="KW-0175">Coiled coil</keyword>
<reference evidence="2" key="1">
    <citation type="submission" date="2023-03" db="EMBL/GenBank/DDBJ databases">
        <title>MT1 and MT2 Draft Genomes of Novel Species.</title>
        <authorList>
            <person name="Venkateswaran K."/>
        </authorList>
    </citation>
    <scope>NUCLEOTIDE SEQUENCE</scope>
    <source>
        <strain evidence="2">F6_3S_P_2</strain>
    </source>
</reference>
<protein>
    <submittedName>
        <fullName evidence="2">Uncharacterized protein</fullName>
    </submittedName>
</protein>
<proteinExistence type="predicted"/>
<feature type="coiled-coil region" evidence="1">
    <location>
        <begin position="36"/>
        <end position="67"/>
    </location>
</feature>
<name>A0ABT8JRV4_9BACL</name>
<dbReference type="RefSeq" id="WP_301243648.1">
    <property type="nucleotide sequence ID" value="NZ_JAROCC010000007.1"/>
</dbReference>